<dbReference type="InParanoid" id="A0A0C3EYZ1"/>
<proteinExistence type="predicted"/>
<gene>
    <name evidence="1" type="ORF">PILCRDRAFT_15462</name>
</gene>
<reference evidence="1 2" key="1">
    <citation type="submission" date="2014-04" db="EMBL/GenBank/DDBJ databases">
        <authorList>
            <consortium name="DOE Joint Genome Institute"/>
            <person name="Kuo A."/>
            <person name="Tarkka M."/>
            <person name="Buscot F."/>
            <person name="Kohler A."/>
            <person name="Nagy L.G."/>
            <person name="Floudas D."/>
            <person name="Copeland A."/>
            <person name="Barry K.W."/>
            <person name="Cichocki N."/>
            <person name="Veneault-Fourrey C."/>
            <person name="LaButti K."/>
            <person name="Lindquist E.A."/>
            <person name="Lipzen A."/>
            <person name="Lundell T."/>
            <person name="Morin E."/>
            <person name="Murat C."/>
            <person name="Sun H."/>
            <person name="Tunlid A."/>
            <person name="Henrissat B."/>
            <person name="Grigoriev I.V."/>
            <person name="Hibbett D.S."/>
            <person name="Martin F."/>
            <person name="Nordberg H.P."/>
            <person name="Cantor M.N."/>
            <person name="Hua S.X."/>
        </authorList>
    </citation>
    <scope>NUCLEOTIDE SEQUENCE [LARGE SCALE GENOMIC DNA]</scope>
    <source>
        <strain evidence="1 2">F 1598</strain>
    </source>
</reference>
<dbReference type="HOGENOM" id="CLU_2590629_0_0_1"/>
<protein>
    <submittedName>
        <fullName evidence="1">Uncharacterized protein</fullName>
    </submittedName>
</protein>
<evidence type="ECO:0000313" key="2">
    <source>
        <dbReference type="Proteomes" id="UP000054166"/>
    </source>
</evidence>
<sequence length="80" mass="8882">MSGLASLFVLRMSLSMLRRAKHVLSFPDVGSVTTTWSGFSHAPRWAREERAGTKTGTPVYSYKSIPLIARRDTCSLLNLP</sequence>
<reference evidence="2" key="2">
    <citation type="submission" date="2015-01" db="EMBL/GenBank/DDBJ databases">
        <title>Evolutionary Origins and Diversification of the Mycorrhizal Mutualists.</title>
        <authorList>
            <consortium name="DOE Joint Genome Institute"/>
            <consortium name="Mycorrhizal Genomics Consortium"/>
            <person name="Kohler A."/>
            <person name="Kuo A."/>
            <person name="Nagy L.G."/>
            <person name="Floudas D."/>
            <person name="Copeland A."/>
            <person name="Barry K.W."/>
            <person name="Cichocki N."/>
            <person name="Veneault-Fourrey C."/>
            <person name="LaButti K."/>
            <person name="Lindquist E.A."/>
            <person name="Lipzen A."/>
            <person name="Lundell T."/>
            <person name="Morin E."/>
            <person name="Murat C."/>
            <person name="Riley R."/>
            <person name="Ohm R."/>
            <person name="Sun H."/>
            <person name="Tunlid A."/>
            <person name="Henrissat B."/>
            <person name="Grigoriev I.V."/>
            <person name="Hibbett D.S."/>
            <person name="Martin F."/>
        </authorList>
    </citation>
    <scope>NUCLEOTIDE SEQUENCE [LARGE SCALE GENOMIC DNA]</scope>
    <source>
        <strain evidence="2">F 1598</strain>
    </source>
</reference>
<accession>A0A0C3EYZ1</accession>
<dbReference type="AlphaFoldDB" id="A0A0C3EYZ1"/>
<keyword evidence="2" id="KW-1185">Reference proteome</keyword>
<evidence type="ECO:0000313" key="1">
    <source>
        <dbReference type="EMBL" id="KIM73144.1"/>
    </source>
</evidence>
<dbReference type="Proteomes" id="UP000054166">
    <property type="component" value="Unassembled WGS sequence"/>
</dbReference>
<name>A0A0C3EYZ1_PILCF</name>
<organism evidence="1 2">
    <name type="scientific">Piloderma croceum (strain F 1598)</name>
    <dbReference type="NCBI Taxonomy" id="765440"/>
    <lineage>
        <taxon>Eukaryota</taxon>
        <taxon>Fungi</taxon>
        <taxon>Dikarya</taxon>
        <taxon>Basidiomycota</taxon>
        <taxon>Agaricomycotina</taxon>
        <taxon>Agaricomycetes</taxon>
        <taxon>Agaricomycetidae</taxon>
        <taxon>Atheliales</taxon>
        <taxon>Atheliaceae</taxon>
        <taxon>Piloderma</taxon>
    </lineage>
</organism>
<dbReference type="EMBL" id="KN833091">
    <property type="protein sequence ID" value="KIM73144.1"/>
    <property type="molecule type" value="Genomic_DNA"/>
</dbReference>